<dbReference type="eggNOG" id="ENOG5032JDG">
    <property type="taxonomic scope" value="Bacteria"/>
</dbReference>
<sequence>MSGMSAARYAYLGYSDIARSSTSRYLKHQTMTLSSAVHSWLMATVDKGGLRHDN</sequence>
<dbReference type="HOGENOM" id="CLU_3042846_0_0_6"/>
<protein>
    <submittedName>
        <fullName evidence="1">Uncharacterized protein</fullName>
    </submittedName>
</protein>
<dbReference type="AlphaFoldDB" id="C6CJH7"/>
<name>C6CJH7_DICC1</name>
<evidence type="ECO:0000313" key="2">
    <source>
        <dbReference type="Proteomes" id="UP000002735"/>
    </source>
</evidence>
<dbReference type="KEGG" id="dze:Dd1591_2315"/>
<dbReference type="Proteomes" id="UP000002735">
    <property type="component" value="Chromosome"/>
</dbReference>
<accession>C6CJH7</accession>
<gene>
    <name evidence="1" type="ordered locus">Dd1591_2315</name>
</gene>
<organism evidence="1 2">
    <name type="scientific">Dickeya chrysanthemi (strain Ech1591)</name>
    <name type="common">Dickeya zeae (strain Ech1591)</name>
    <dbReference type="NCBI Taxonomy" id="561229"/>
    <lineage>
        <taxon>Bacteria</taxon>
        <taxon>Pseudomonadati</taxon>
        <taxon>Pseudomonadota</taxon>
        <taxon>Gammaproteobacteria</taxon>
        <taxon>Enterobacterales</taxon>
        <taxon>Pectobacteriaceae</taxon>
        <taxon>Dickeya</taxon>
    </lineage>
</organism>
<dbReference type="STRING" id="561229.Dd1591_2315"/>
<reference evidence="1 2" key="1">
    <citation type="submission" date="2009-06" db="EMBL/GenBank/DDBJ databases">
        <title>Complete sequence of Dickeya zeae Ech1591.</title>
        <authorList>
            <consortium name="US DOE Joint Genome Institute"/>
            <person name="Lucas S."/>
            <person name="Copeland A."/>
            <person name="Lapidus A."/>
            <person name="Glavina del Rio T."/>
            <person name="Tice H."/>
            <person name="Bruce D."/>
            <person name="Goodwin L."/>
            <person name="Pitluck S."/>
            <person name="Chertkov O."/>
            <person name="Brettin T."/>
            <person name="Detter J.C."/>
            <person name="Han C."/>
            <person name="Larimer F."/>
            <person name="Land M."/>
            <person name="Hauser L."/>
            <person name="Kyrpides N."/>
            <person name="Ovchinnikova G."/>
            <person name="Balakrishnan V."/>
            <person name="Glasner J."/>
            <person name="Perna N.T."/>
        </authorList>
    </citation>
    <scope>NUCLEOTIDE SEQUENCE [LARGE SCALE GENOMIC DNA]</scope>
    <source>
        <strain evidence="1 2">Ech1591</strain>
    </source>
</reference>
<dbReference type="EMBL" id="CP001655">
    <property type="protein sequence ID" value="ACT07157.1"/>
    <property type="molecule type" value="Genomic_DNA"/>
</dbReference>
<proteinExistence type="predicted"/>
<evidence type="ECO:0000313" key="1">
    <source>
        <dbReference type="EMBL" id="ACT07157.1"/>
    </source>
</evidence>